<name>A0AAN9W5L4_9ORTH</name>
<sequence length="229" mass="27055">MVERFRSEVDKFKDALSEFETDIVRHRLLYESQDFEESMLRVVELKRFSVQALRNYEETSKEASKETSKADKRFVELQTAISKIIAIQNARNLAFSTNYLQRLILREPTDRIKESKMLNKLILLQQHQTQIIELAKQERNTHLEVCEARSCLQKELVLCKKTMEKKTQDSKSKIASEIEAKISRKLEKMNIMRKLMIGILLCKHAPLTDQWLDFFPTLRDKITIDSFRN</sequence>
<dbReference type="Proteomes" id="UP001378592">
    <property type="component" value="Unassembled WGS sequence"/>
</dbReference>
<accession>A0AAN9W5L4</accession>
<keyword evidence="2" id="KW-1185">Reference proteome</keyword>
<organism evidence="1 2">
    <name type="scientific">Gryllus longicercus</name>
    <dbReference type="NCBI Taxonomy" id="2509291"/>
    <lineage>
        <taxon>Eukaryota</taxon>
        <taxon>Metazoa</taxon>
        <taxon>Ecdysozoa</taxon>
        <taxon>Arthropoda</taxon>
        <taxon>Hexapoda</taxon>
        <taxon>Insecta</taxon>
        <taxon>Pterygota</taxon>
        <taxon>Neoptera</taxon>
        <taxon>Polyneoptera</taxon>
        <taxon>Orthoptera</taxon>
        <taxon>Ensifera</taxon>
        <taxon>Gryllidea</taxon>
        <taxon>Grylloidea</taxon>
        <taxon>Gryllidae</taxon>
        <taxon>Gryllinae</taxon>
        <taxon>Gryllus</taxon>
    </lineage>
</organism>
<protein>
    <submittedName>
        <fullName evidence="1">Uncharacterized protein</fullName>
    </submittedName>
</protein>
<comment type="caution">
    <text evidence="1">The sequence shown here is derived from an EMBL/GenBank/DDBJ whole genome shotgun (WGS) entry which is preliminary data.</text>
</comment>
<reference evidence="1 2" key="1">
    <citation type="submission" date="2024-03" db="EMBL/GenBank/DDBJ databases">
        <title>The genome assembly and annotation of the cricket Gryllus longicercus Weissman &amp; Gray.</title>
        <authorList>
            <person name="Szrajer S."/>
            <person name="Gray D."/>
            <person name="Ylla G."/>
        </authorList>
    </citation>
    <scope>NUCLEOTIDE SEQUENCE [LARGE SCALE GENOMIC DNA]</scope>
    <source>
        <strain evidence="1">DAG 2021-001</strain>
        <tissue evidence="1">Whole body minus gut</tissue>
    </source>
</reference>
<dbReference type="AlphaFoldDB" id="A0AAN9W5L4"/>
<evidence type="ECO:0000313" key="2">
    <source>
        <dbReference type="Proteomes" id="UP001378592"/>
    </source>
</evidence>
<dbReference type="EMBL" id="JAZDUA010000010">
    <property type="protein sequence ID" value="KAK7873755.1"/>
    <property type="molecule type" value="Genomic_DNA"/>
</dbReference>
<proteinExistence type="predicted"/>
<gene>
    <name evidence="1" type="ORF">R5R35_013283</name>
</gene>
<evidence type="ECO:0000313" key="1">
    <source>
        <dbReference type="EMBL" id="KAK7873755.1"/>
    </source>
</evidence>